<keyword evidence="5 13" id="KW-0349">Heme</keyword>
<keyword evidence="9 14" id="KW-0560">Oxidoreductase</keyword>
<evidence type="ECO:0000256" key="6">
    <source>
        <dbReference type="ARBA" id="ARBA00022723"/>
    </source>
</evidence>
<comment type="similarity">
    <text evidence="4 14">Belongs to the cytochrome P450 family.</text>
</comment>
<dbReference type="GeneID" id="105359487"/>
<dbReference type="GO" id="GO:0004497">
    <property type="term" value="F:monooxygenase activity"/>
    <property type="evidence" value="ECO:0007669"/>
    <property type="project" value="UniProtKB-KW"/>
</dbReference>
<evidence type="ECO:0000256" key="3">
    <source>
        <dbReference type="ARBA" id="ARBA00004406"/>
    </source>
</evidence>
<dbReference type="GO" id="GO:0005506">
    <property type="term" value="F:iron ion binding"/>
    <property type="evidence" value="ECO:0007669"/>
    <property type="project" value="InterPro"/>
</dbReference>
<dbReference type="InterPro" id="IPR001128">
    <property type="entry name" value="Cyt_P450"/>
</dbReference>
<evidence type="ECO:0000313" key="17">
    <source>
        <dbReference type="RefSeq" id="XP_011494403.1"/>
    </source>
</evidence>
<dbReference type="SUPFAM" id="SSF48264">
    <property type="entry name" value="Cytochrome P450"/>
    <property type="match status" value="2"/>
</dbReference>
<sequence>MIEYLRSAFNSKLFLVTTVLLLIYIYLKKFVYSYWSKHQVPHEDPTVIIGTVDKQLLMQKITIGTLCKNSYEKFKNHPFHGMYMFFSPTLMVNDPELIKLILVKDFSHFIDRGLYVNEKIDPLSGNMFQTNGDKWKTIRTKCSVFFTSSRLKNIFPILSEIADEAINVSNENLKNNDILELKDFLERYFVDAIFSIAFGAKAGTIRDPQNIFRYYGNLAIEMRPVHVALSLFAPNILNLFRIPFIHPKASKFLIRLFEDMIEKRKREEEKKKDFLDVLIDLIDNEQTIGKDNEDTFLKDLGEDKVSRKLTVLEATAQAFVFFIAGFETSTSTVSFALHELAANPEIQDNLHKEIDEFLQSSESLNFENLMNLKYLDMVFNETLRKHPVLPVLNRICVKDYQIPNSNYCIPKGMRIIIPVSGIHRDSKYYPDPEKFDPTRFNKENSAPRHPGTYYLPFGIGPRYCIGKRLGVFQSKLILFVLLTNYKFFTCEKTQPLSYIINSFLQKPENDVNLRIEKYFVDTIFSISFEDKAGTIRDPENIVRYYGNLAIEMLPVHAALSLFAPNILNFFRIPFINPKASKFLIRLFEDMIEKRKREEEKRKDFLDVLIDLIDNEQTIGQDNEDTFLKDLGAGKNVFIKIHNIGK</sequence>
<organism evidence="16 17">
    <name type="scientific">Ceratosolen solmsi marchali</name>
    <dbReference type="NCBI Taxonomy" id="326594"/>
    <lineage>
        <taxon>Eukaryota</taxon>
        <taxon>Metazoa</taxon>
        <taxon>Ecdysozoa</taxon>
        <taxon>Arthropoda</taxon>
        <taxon>Hexapoda</taxon>
        <taxon>Insecta</taxon>
        <taxon>Pterygota</taxon>
        <taxon>Neoptera</taxon>
        <taxon>Endopterygota</taxon>
        <taxon>Hymenoptera</taxon>
        <taxon>Apocrita</taxon>
        <taxon>Proctotrupomorpha</taxon>
        <taxon>Chalcidoidea</taxon>
        <taxon>Agaonidae</taxon>
        <taxon>Agaoninae</taxon>
        <taxon>Ceratosolen</taxon>
    </lineage>
</organism>
<proteinExistence type="inferred from homology"/>
<evidence type="ECO:0000256" key="13">
    <source>
        <dbReference type="PIRSR" id="PIRSR602401-1"/>
    </source>
</evidence>
<evidence type="ECO:0000256" key="4">
    <source>
        <dbReference type="ARBA" id="ARBA00010617"/>
    </source>
</evidence>
<accession>A0AAJ6VLF4</accession>
<dbReference type="InterPro" id="IPR017972">
    <property type="entry name" value="Cyt_P450_CS"/>
</dbReference>
<gene>
    <name evidence="17" type="primary">LOC105359487</name>
</gene>
<evidence type="ECO:0000256" key="14">
    <source>
        <dbReference type="RuleBase" id="RU000461"/>
    </source>
</evidence>
<dbReference type="PROSITE" id="PS00086">
    <property type="entry name" value="CYTOCHROME_P450"/>
    <property type="match status" value="1"/>
</dbReference>
<evidence type="ECO:0000256" key="1">
    <source>
        <dbReference type="ARBA" id="ARBA00001971"/>
    </source>
</evidence>
<dbReference type="PRINTS" id="PR00463">
    <property type="entry name" value="EP450I"/>
</dbReference>
<comment type="subcellular location">
    <subcellularLocation>
        <location evidence="3">Endoplasmic reticulum membrane</location>
        <topology evidence="3">Peripheral membrane protein</topology>
    </subcellularLocation>
    <subcellularLocation>
        <location evidence="2">Microsome membrane</location>
        <topology evidence="2">Peripheral membrane protein</topology>
    </subcellularLocation>
</comment>
<dbReference type="InterPro" id="IPR036396">
    <property type="entry name" value="Cyt_P450_sf"/>
</dbReference>
<evidence type="ECO:0000313" key="16">
    <source>
        <dbReference type="Proteomes" id="UP000695007"/>
    </source>
</evidence>
<evidence type="ECO:0000256" key="7">
    <source>
        <dbReference type="ARBA" id="ARBA00022824"/>
    </source>
</evidence>
<dbReference type="AlphaFoldDB" id="A0AAJ6VLF4"/>
<evidence type="ECO:0000256" key="5">
    <source>
        <dbReference type="ARBA" id="ARBA00022617"/>
    </source>
</evidence>
<protein>
    <submittedName>
        <fullName evidence="17">Cytochrome P450 6a8-like</fullName>
    </submittedName>
</protein>
<dbReference type="GO" id="GO:0020037">
    <property type="term" value="F:heme binding"/>
    <property type="evidence" value="ECO:0007669"/>
    <property type="project" value="InterPro"/>
</dbReference>
<dbReference type="Pfam" id="PF00067">
    <property type="entry name" value="p450"/>
    <property type="match status" value="1"/>
</dbReference>
<feature type="transmembrane region" description="Helical" evidence="15">
    <location>
        <begin position="12"/>
        <end position="35"/>
    </location>
</feature>
<evidence type="ECO:0000256" key="15">
    <source>
        <dbReference type="SAM" id="Phobius"/>
    </source>
</evidence>
<dbReference type="Proteomes" id="UP000695007">
    <property type="component" value="Unplaced"/>
</dbReference>
<evidence type="ECO:0000256" key="2">
    <source>
        <dbReference type="ARBA" id="ARBA00004174"/>
    </source>
</evidence>
<keyword evidence="16" id="KW-1185">Reference proteome</keyword>
<evidence type="ECO:0000256" key="8">
    <source>
        <dbReference type="ARBA" id="ARBA00022848"/>
    </source>
</evidence>
<reference evidence="17" key="1">
    <citation type="submission" date="2025-08" db="UniProtKB">
        <authorList>
            <consortium name="RefSeq"/>
        </authorList>
    </citation>
    <scope>IDENTIFICATION</scope>
</reference>
<dbReference type="FunFam" id="1.10.630.10:FF:000042">
    <property type="entry name" value="Cytochrome P450"/>
    <property type="match status" value="1"/>
</dbReference>
<dbReference type="PRINTS" id="PR00385">
    <property type="entry name" value="P450"/>
</dbReference>
<dbReference type="CDD" id="cd11056">
    <property type="entry name" value="CYP6-like"/>
    <property type="match status" value="1"/>
</dbReference>
<keyword evidence="15" id="KW-0812">Transmembrane</keyword>
<keyword evidence="7" id="KW-0256">Endoplasmic reticulum</keyword>
<evidence type="ECO:0000256" key="11">
    <source>
        <dbReference type="ARBA" id="ARBA00023033"/>
    </source>
</evidence>
<keyword evidence="15" id="KW-1133">Transmembrane helix</keyword>
<comment type="cofactor">
    <cofactor evidence="1 13">
        <name>heme</name>
        <dbReference type="ChEBI" id="CHEBI:30413"/>
    </cofactor>
</comment>
<dbReference type="GO" id="GO:0016705">
    <property type="term" value="F:oxidoreductase activity, acting on paired donors, with incorporation or reduction of molecular oxygen"/>
    <property type="evidence" value="ECO:0007669"/>
    <property type="project" value="InterPro"/>
</dbReference>
<feature type="binding site" description="axial binding residue" evidence="13">
    <location>
        <position position="464"/>
    </location>
    <ligand>
        <name>heme</name>
        <dbReference type="ChEBI" id="CHEBI:30413"/>
    </ligand>
    <ligandPart>
        <name>Fe</name>
        <dbReference type="ChEBI" id="CHEBI:18248"/>
    </ligandPart>
</feature>
<dbReference type="Gene3D" id="1.10.630.10">
    <property type="entry name" value="Cytochrome P450"/>
    <property type="match status" value="2"/>
</dbReference>
<dbReference type="KEGG" id="csol:105359487"/>
<evidence type="ECO:0000256" key="12">
    <source>
        <dbReference type="ARBA" id="ARBA00023136"/>
    </source>
</evidence>
<keyword evidence="10 13" id="KW-0408">Iron</keyword>
<dbReference type="GO" id="GO:0005789">
    <property type="term" value="C:endoplasmic reticulum membrane"/>
    <property type="evidence" value="ECO:0007669"/>
    <property type="project" value="UniProtKB-SubCell"/>
</dbReference>
<keyword evidence="12 15" id="KW-0472">Membrane</keyword>
<keyword evidence="8" id="KW-0492">Microsome</keyword>
<dbReference type="InterPro" id="IPR002401">
    <property type="entry name" value="Cyt_P450_E_grp-I"/>
</dbReference>
<dbReference type="PANTHER" id="PTHR24292">
    <property type="entry name" value="CYTOCHROME P450"/>
    <property type="match status" value="1"/>
</dbReference>
<evidence type="ECO:0000256" key="9">
    <source>
        <dbReference type="ARBA" id="ARBA00023002"/>
    </source>
</evidence>
<keyword evidence="6 13" id="KW-0479">Metal-binding</keyword>
<dbReference type="RefSeq" id="XP_011494403.1">
    <property type="nucleotide sequence ID" value="XM_011496101.1"/>
</dbReference>
<evidence type="ECO:0000256" key="10">
    <source>
        <dbReference type="ARBA" id="ARBA00023004"/>
    </source>
</evidence>
<keyword evidence="11 14" id="KW-0503">Monooxygenase</keyword>
<name>A0AAJ6VLF4_9HYME</name>
<dbReference type="PANTHER" id="PTHR24292:SF100">
    <property type="entry name" value="CYTOCHROME P450 6A16, ISOFORM B-RELATED"/>
    <property type="match status" value="1"/>
</dbReference>
<dbReference type="InterPro" id="IPR050476">
    <property type="entry name" value="Insect_CytP450_Detox"/>
</dbReference>